<comment type="caution">
    <text evidence="8">The sequence shown here is derived from an EMBL/GenBank/DDBJ whole genome shotgun (WGS) entry which is preliminary data.</text>
</comment>
<dbReference type="RefSeq" id="WP_169260854.1">
    <property type="nucleotide sequence ID" value="NZ_WTVQ01000020.1"/>
</dbReference>
<evidence type="ECO:0000259" key="7">
    <source>
        <dbReference type="PROSITE" id="PS51379"/>
    </source>
</evidence>
<evidence type="ECO:0000256" key="4">
    <source>
        <dbReference type="ARBA" id="ARBA00023004"/>
    </source>
</evidence>
<gene>
    <name evidence="6 8" type="primary">napF</name>
    <name evidence="8" type="ORF">GPA25_13130</name>
</gene>
<feature type="binding site" evidence="6">
    <location>
        <position position="77"/>
    </location>
    <ligand>
        <name>[4Fe-4S] cluster</name>
        <dbReference type="ChEBI" id="CHEBI:49883"/>
        <label>2</label>
    </ligand>
</feature>
<feature type="domain" description="4Fe-4S ferredoxin-type" evidence="7">
    <location>
        <begin position="132"/>
        <end position="161"/>
    </location>
</feature>
<evidence type="ECO:0000313" key="9">
    <source>
        <dbReference type="Proteomes" id="UP000648984"/>
    </source>
</evidence>
<comment type="subcellular location">
    <subcellularLocation>
        <location evidence="6">Cytoplasm</location>
    </subcellularLocation>
</comment>
<feature type="binding site" evidence="6">
    <location>
        <position position="70"/>
    </location>
    <ligand>
        <name>[4Fe-4S] cluster</name>
        <dbReference type="ChEBI" id="CHEBI:49883"/>
        <label>2</label>
    </ligand>
</feature>
<evidence type="ECO:0000256" key="6">
    <source>
        <dbReference type="HAMAP-Rule" id="MF_02201"/>
    </source>
</evidence>
<sequence length="166" mass="17548">MSISRRGFLQGRLRPDSDALRPPWVARGDMFEEVCTRCGDCLRVCPTSILIAGGGGFPVVDFSRGECTFCGDCVTACKPGALMRRSESVAPWNVKAAIGDACLARRGVECRVCGEICGEAAIRFRPTAGGVAQPQFDAGRCTGCGACYAPCPVGAIALTKNVEKHE</sequence>
<evidence type="ECO:0000256" key="5">
    <source>
        <dbReference type="ARBA" id="ARBA00023014"/>
    </source>
</evidence>
<dbReference type="PANTHER" id="PTHR43687">
    <property type="entry name" value="ADENYLYLSULFATE REDUCTASE, BETA SUBUNIT"/>
    <property type="match status" value="1"/>
</dbReference>
<feature type="binding site" evidence="6">
    <location>
        <position position="38"/>
    </location>
    <ligand>
        <name>[4Fe-4S] cluster</name>
        <dbReference type="ChEBI" id="CHEBI:49883"/>
        <label>1</label>
    </ligand>
</feature>
<keyword evidence="2 6" id="KW-0479">Metal-binding</keyword>
<comment type="similarity">
    <text evidence="6">Belongs to the NapF family.</text>
</comment>
<feature type="domain" description="4Fe-4S ferredoxin-type" evidence="7">
    <location>
        <begin position="24"/>
        <end position="55"/>
    </location>
</feature>
<dbReference type="PROSITE" id="PS00198">
    <property type="entry name" value="4FE4S_FER_1"/>
    <property type="match status" value="1"/>
</dbReference>
<comment type="function">
    <text evidence="6">Could be involved in the maturation of NapA, the catalytic subunit of the periplasmic nitrate reductase, before its export into the periplasm.</text>
</comment>
<accession>A0ABX1QCL5</accession>
<feature type="binding site" evidence="6">
    <location>
        <position position="144"/>
    </location>
    <ligand>
        <name>[4Fe-4S] cluster</name>
        <dbReference type="ChEBI" id="CHEBI:49883"/>
        <label>3</label>
    </ligand>
</feature>
<dbReference type="Pfam" id="PF12838">
    <property type="entry name" value="Fer4_7"/>
    <property type="match status" value="2"/>
</dbReference>
<feature type="binding site" evidence="6">
    <location>
        <position position="73"/>
    </location>
    <ligand>
        <name>[4Fe-4S] cluster</name>
        <dbReference type="ChEBI" id="CHEBI:49883"/>
        <label>2</label>
    </ligand>
</feature>
<feature type="binding site" evidence="6">
    <location>
        <position position="35"/>
    </location>
    <ligand>
        <name>[4Fe-4S] cluster</name>
        <dbReference type="ChEBI" id="CHEBI:49883"/>
        <label>1</label>
    </ligand>
</feature>
<dbReference type="InterPro" id="IPR004496">
    <property type="entry name" value="NapF"/>
</dbReference>
<name>A0ABX1QCL5_9RHOO</name>
<dbReference type="HAMAP" id="MF_02201">
    <property type="entry name" value="NapF"/>
    <property type="match status" value="1"/>
</dbReference>
<keyword evidence="5 6" id="KW-0411">Iron-sulfur</keyword>
<keyword evidence="3 6" id="KW-0677">Repeat</keyword>
<dbReference type="InterPro" id="IPR017900">
    <property type="entry name" value="4Fe4S_Fe_S_CS"/>
</dbReference>
<keyword evidence="6" id="KW-0963">Cytoplasm</keyword>
<dbReference type="InterPro" id="IPR050572">
    <property type="entry name" value="Fe-S_Ferredoxin"/>
</dbReference>
<feature type="binding site" evidence="6">
    <location>
        <position position="147"/>
    </location>
    <ligand>
        <name>[4Fe-4S] cluster</name>
        <dbReference type="ChEBI" id="CHEBI:49883"/>
        <label>3</label>
    </ligand>
</feature>
<evidence type="ECO:0000256" key="2">
    <source>
        <dbReference type="ARBA" id="ARBA00022723"/>
    </source>
</evidence>
<protein>
    <recommendedName>
        <fullName evidence="6">Ferredoxin-type protein NapF</fullName>
    </recommendedName>
</protein>
<dbReference type="EMBL" id="WTVQ01000020">
    <property type="protein sequence ID" value="NMG75703.1"/>
    <property type="molecule type" value="Genomic_DNA"/>
</dbReference>
<evidence type="ECO:0000256" key="3">
    <source>
        <dbReference type="ARBA" id="ARBA00022737"/>
    </source>
</evidence>
<dbReference type="NCBIfam" id="TIGR00402">
    <property type="entry name" value="napF"/>
    <property type="match status" value="1"/>
</dbReference>
<feature type="binding site" evidence="6">
    <location>
        <position position="67"/>
    </location>
    <ligand>
        <name>[4Fe-4S] cluster</name>
        <dbReference type="ChEBI" id="CHEBI:49883"/>
        <label>2</label>
    </ligand>
</feature>
<feature type="binding site" evidence="6">
    <location>
        <position position="45"/>
    </location>
    <ligand>
        <name>[4Fe-4S] cluster</name>
        <dbReference type="ChEBI" id="CHEBI:49883"/>
        <label>1</label>
    </ligand>
</feature>
<feature type="binding site" evidence="6">
    <location>
        <position position="151"/>
    </location>
    <ligand>
        <name>[4Fe-4S] cluster</name>
        <dbReference type="ChEBI" id="CHEBI:49883"/>
        <label>3</label>
    </ligand>
</feature>
<keyword evidence="4 6" id="KW-0408">Iron</keyword>
<evidence type="ECO:0000256" key="1">
    <source>
        <dbReference type="ARBA" id="ARBA00022485"/>
    </source>
</evidence>
<feature type="binding site" evidence="6">
    <location>
        <position position="41"/>
    </location>
    <ligand>
        <name>[4Fe-4S] cluster</name>
        <dbReference type="ChEBI" id="CHEBI:49883"/>
        <label>1</label>
    </ligand>
</feature>
<dbReference type="CDD" id="cd10564">
    <property type="entry name" value="NapF_like"/>
    <property type="match status" value="1"/>
</dbReference>
<keyword evidence="1 6" id="KW-0004">4Fe-4S</keyword>
<dbReference type="InterPro" id="IPR017896">
    <property type="entry name" value="4Fe4S_Fe-S-bd"/>
</dbReference>
<comment type="subunit">
    <text evidence="6">Interacts with the cytoplasmic NapA precursor.</text>
</comment>
<dbReference type="Gene3D" id="3.30.70.20">
    <property type="match status" value="2"/>
</dbReference>
<organism evidence="8 9">
    <name type="scientific">Aromatoleum diolicum</name>
    <dbReference type="NCBI Taxonomy" id="75796"/>
    <lineage>
        <taxon>Bacteria</taxon>
        <taxon>Pseudomonadati</taxon>
        <taxon>Pseudomonadota</taxon>
        <taxon>Betaproteobacteria</taxon>
        <taxon>Rhodocyclales</taxon>
        <taxon>Rhodocyclaceae</taxon>
        <taxon>Aromatoleum</taxon>
    </lineage>
</organism>
<keyword evidence="9" id="KW-1185">Reference proteome</keyword>
<proteinExistence type="inferred from homology"/>
<dbReference type="Proteomes" id="UP000648984">
    <property type="component" value="Unassembled WGS sequence"/>
</dbReference>
<dbReference type="PANTHER" id="PTHR43687:SF1">
    <property type="entry name" value="FERREDOXIN III"/>
    <property type="match status" value="1"/>
</dbReference>
<evidence type="ECO:0000313" key="8">
    <source>
        <dbReference type="EMBL" id="NMG75703.1"/>
    </source>
</evidence>
<reference evidence="8 9" key="1">
    <citation type="submission" date="2019-12" db="EMBL/GenBank/DDBJ databases">
        <title>Comparative genomics gives insights into the taxonomy of the Azoarcus-Aromatoleum group and reveals separate origins of nif in the plant-associated Azoarcus and non-plant-associated Aromatoleum sub-groups.</title>
        <authorList>
            <person name="Lafos M."/>
            <person name="Maluk M."/>
            <person name="Batista M."/>
            <person name="Junghare M."/>
            <person name="Carmona M."/>
            <person name="Faoro H."/>
            <person name="Cruz L.M."/>
            <person name="Battistoni F."/>
            <person name="De Souza E."/>
            <person name="Pedrosa F."/>
            <person name="Chen W.-M."/>
            <person name="Poole P.S."/>
            <person name="Dixon R.A."/>
            <person name="James E.K."/>
        </authorList>
    </citation>
    <scope>NUCLEOTIDE SEQUENCE [LARGE SCALE GENOMIC DNA]</scope>
    <source>
        <strain evidence="8 9">22Lin</strain>
    </source>
</reference>
<dbReference type="PROSITE" id="PS51379">
    <property type="entry name" value="4FE4S_FER_2"/>
    <property type="match status" value="3"/>
</dbReference>
<feature type="domain" description="4Fe-4S ferredoxin-type" evidence="7">
    <location>
        <begin position="56"/>
        <end position="87"/>
    </location>
</feature>
<feature type="binding site" evidence="6">
    <location>
        <position position="141"/>
    </location>
    <ligand>
        <name>[4Fe-4S] cluster</name>
        <dbReference type="ChEBI" id="CHEBI:49883"/>
        <label>3</label>
    </ligand>
</feature>
<dbReference type="SUPFAM" id="SSF54862">
    <property type="entry name" value="4Fe-4S ferredoxins"/>
    <property type="match status" value="1"/>
</dbReference>
<comment type="cofactor">
    <cofactor evidence="6">
        <name>[4Fe-4S] cluster</name>
        <dbReference type="ChEBI" id="CHEBI:49883"/>
    </cofactor>
</comment>